<accession>A0A3R7Y2E9</accession>
<dbReference type="EC" id="2.3.2.27" evidence="4"/>
<feature type="transmembrane region" description="Helical" evidence="14">
    <location>
        <begin position="665"/>
        <end position="686"/>
    </location>
</feature>
<dbReference type="SMART" id="SM00744">
    <property type="entry name" value="RINGv"/>
    <property type="match status" value="1"/>
</dbReference>
<dbReference type="Gene3D" id="3.30.40.10">
    <property type="entry name" value="Zinc/RING finger domain, C3HC4 (zinc finger)"/>
    <property type="match status" value="1"/>
</dbReference>
<dbReference type="EMBL" id="MZMZ02004261">
    <property type="protein sequence ID" value="RQM19542.1"/>
    <property type="molecule type" value="Genomic_DNA"/>
</dbReference>
<feature type="transmembrane region" description="Helical" evidence="14">
    <location>
        <begin position="879"/>
        <end position="906"/>
    </location>
</feature>
<dbReference type="InterPro" id="IPR011016">
    <property type="entry name" value="Znf_RING-CH"/>
</dbReference>
<feature type="transmembrane region" description="Helical" evidence="14">
    <location>
        <begin position="525"/>
        <end position="548"/>
    </location>
</feature>
<feature type="transmembrane region" description="Helical" evidence="14">
    <location>
        <begin position="835"/>
        <end position="858"/>
    </location>
</feature>
<dbReference type="AlphaFoldDB" id="A0A3R7Y2E9"/>
<evidence type="ECO:0000256" key="14">
    <source>
        <dbReference type="SAM" id="Phobius"/>
    </source>
</evidence>
<keyword evidence="8" id="KW-0863">Zinc-finger</keyword>
<dbReference type="Pfam" id="PF12906">
    <property type="entry name" value="RINGv"/>
    <property type="match status" value="1"/>
</dbReference>
<evidence type="ECO:0000256" key="13">
    <source>
        <dbReference type="SAM" id="MobiDB-lite"/>
    </source>
</evidence>
<feature type="region of interest" description="Disordered" evidence="13">
    <location>
        <begin position="264"/>
        <end position="285"/>
    </location>
</feature>
<feature type="transmembrane region" description="Helical" evidence="14">
    <location>
        <begin position="627"/>
        <end position="645"/>
    </location>
</feature>
<comment type="subcellular location">
    <subcellularLocation>
        <location evidence="2">Membrane</location>
        <topology evidence="2">Multi-pass membrane protein</topology>
    </subcellularLocation>
</comment>
<evidence type="ECO:0000256" key="12">
    <source>
        <dbReference type="ARBA" id="ARBA00023136"/>
    </source>
</evidence>
<evidence type="ECO:0000256" key="8">
    <source>
        <dbReference type="ARBA" id="ARBA00022771"/>
    </source>
</evidence>
<feature type="region of interest" description="Disordered" evidence="13">
    <location>
        <begin position="321"/>
        <end position="357"/>
    </location>
</feature>
<dbReference type="GO" id="GO:0061630">
    <property type="term" value="F:ubiquitin protein ligase activity"/>
    <property type="evidence" value="ECO:0007669"/>
    <property type="project" value="UniProtKB-EC"/>
</dbReference>
<keyword evidence="17" id="KW-1185">Reference proteome</keyword>
<evidence type="ECO:0000256" key="6">
    <source>
        <dbReference type="ARBA" id="ARBA00022692"/>
    </source>
</evidence>
<dbReference type="SUPFAM" id="SSF57850">
    <property type="entry name" value="RING/U-box"/>
    <property type="match status" value="1"/>
</dbReference>
<evidence type="ECO:0000313" key="16">
    <source>
        <dbReference type="EMBL" id="RQM19542.1"/>
    </source>
</evidence>
<feature type="transmembrane region" description="Helical" evidence="14">
    <location>
        <begin position="790"/>
        <end position="815"/>
    </location>
</feature>
<dbReference type="GO" id="GO:0036503">
    <property type="term" value="P:ERAD pathway"/>
    <property type="evidence" value="ECO:0007669"/>
    <property type="project" value="TreeGrafter"/>
</dbReference>
<sequence length="1214" mass="135549">MALWRGSRPNLEPGRRLFAPCKCSGSIRFVHSDCLTEWLAISKKDVCELCGYKFSFQPVYADGCPRTLPTRELLLSVVIVALKKWLPLVVRGVLVIVAWGVVAPWCTSWLYRLWLLRAATMGSVNLHDRLQDNDLILADVFSGIVLIVVIVCSFLSLMSFADFLRFNMDHIVDDGIDAADDELRHRELLVAQEMEAVERAIPHPGPHMRGGGENNVRRLIERIDGVDEWVVENDGDSDSDDDSDDDNDEDALDHQFARRVQAFRGRQPAAPPVEPDQPPRDVLPRRLRVRVQDNLPLFDQVIQHIPHAAVFRPQVARNVRPDPRVAEAENGPRRRRRRPMPANAAPPRGNNANNNDNWDDDMDHMEINIAMDEVIGFRGPPYILLRNVSWFLAFNGAYLGIFAFVPYTLGSTIVATVAKCVHHVVGDPLSMLTLDLHAAGPIDGWAAFIATVANSTREAQVNGDCLQFVDVVTCGVGYVSFCASVVVWRATVRTISLYTPHRPLLAGLLWFLSCLNAVVKVGSLLLLKTIVLPILLGLGMDAATLPLFRASPWDRMSFFLDHMLTSMMVHWVLGISFMLFVTVVVLQMREVMHPDILAATIRPQEPNQDILKSLLAEPSAKHARRMVLSLAIYAMLLATMVYLPVRVAYAVVPSVFPLHLTFHYYFAPLQVPLELAVAYMTVLNVLDTYKHGLGHVQSTWMTRLCHRLGLVEYLLPRVPALPGGGGPPDSCLILGVPPLSFNPLNDPPPPHERLYGARYVPWPEDGLVDPTVIEYNLLPRSMPTHLSLRLGVLMACCWTTTVCFVGVATLTPLYLGRLSMAMVEQYTGVRHDSVNAAAGVVASWVLINGFKLCQVMTIQEKDVHPQLIAQGFSIRKLTAAALVKLGVTWGVVFPVLIGLMAALLLHHQSPTWSKLVEMHAFGFVVLHVIAWCVCGFTRSRRRNNRNPRGGAGDAPVVVDIVDELRQGDPTVVNSLRLGYEQLRFHLQSNDEGVEHAQDLRHRCFDPTHFHEYVIVPLGSAMAVCIVLPWMCSKAHGMLGWSSLSETHVFRAAFATQVLGLALISSKAYVSTWVTALHDSIRDERYLIGKVLQDMTRYSSFFGMSIFGNSDRFIADAGVNLSPSHYDTDVSIIKSRFPSLSFPKSERFLSQKDKHHQRELIATDSPGPKYNIEVRQYKNQAPKYTFQKGQVQCLKAGSPVKRQGLLSRATVWHSF</sequence>
<proteinExistence type="predicted"/>
<evidence type="ECO:0000256" key="11">
    <source>
        <dbReference type="ARBA" id="ARBA00022989"/>
    </source>
</evidence>
<feature type="transmembrane region" description="Helical" evidence="14">
    <location>
        <begin position="135"/>
        <end position="158"/>
    </location>
</feature>
<evidence type="ECO:0000259" key="15">
    <source>
        <dbReference type="PROSITE" id="PS51292"/>
    </source>
</evidence>
<feature type="transmembrane region" description="Helical" evidence="14">
    <location>
        <begin position="1009"/>
        <end position="1029"/>
    </location>
</feature>
<feature type="transmembrane region" description="Helical" evidence="14">
    <location>
        <begin position="918"/>
        <end position="936"/>
    </location>
</feature>
<feature type="transmembrane region" description="Helical" evidence="14">
    <location>
        <begin position="568"/>
        <end position="586"/>
    </location>
</feature>
<dbReference type="VEuPathDB" id="FungiDB:H257_03146"/>
<keyword evidence="7" id="KW-0479">Metal-binding</keyword>
<feature type="transmembrane region" description="Helical" evidence="14">
    <location>
        <begin position="388"/>
        <end position="409"/>
    </location>
</feature>
<evidence type="ECO:0000256" key="10">
    <source>
        <dbReference type="ARBA" id="ARBA00022833"/>
    </source>
</evidence>
<feature type="transmembrane region" description="Helical" evidence="14">
    <location>
        <begin position="500"/>
        <end position="518"/>
    </location>
</feature>
<evidence type="ECO:0000256" key="7">
    <source>
        <dbReference type="ARBA" id="ARBA00022723"/>
    </source>
</evidence>
<evidence type="ECO:0000256" key="5">
    <source>
        <dbReference type="ARBA" id="ARBA00022679"/>
    </source>
</evidence>
<dbReference type="VEuPathDB" id="FungiDB:H257_03147"/>
<feature type="transmembrane region" description="Helical" evidence="14">
    <location>
        <begin position="465"/>
        <end position="488"/>
    </location>
</feature>
<comment type="caution">
    <text evidence="16">The sequence shown here is derived from an EMBL/GenBank/DDBJ whole genome shotgun (WGS) entry which is preliminary data.</text>
</comment>
<dbReference type="PANTHER" id="PTHR13145:SF0">
    <property type="entry name" value="E3 UBIQUITIN-PROTEIN LIGASE MARCHF6"/>
    <property type="match status" value="1"/>
</dbReference>
<dbReference type="GO" id="GO:0008270">
    <property type="term" value="F:zinc ion binding"/>
    <property type="evidence" value="ECO:0007669"/>
    <property type="project" value="UniProtKB-KW"/>
</dbReference>
<evidence type="ECO:0000256" key="2">
    <source>
        <dbReference type="ARBA" id="ARBA00004141"/>
    </source>
</evidence>
<evidence type="ECO:0000313" key="17">
    <source>
        <dbReference type="Proteomes" id="UP000284702"/>
    </source>
</evidence>
<dbReference type="Proteomes" id="UP000284702">
    <property type="component" value="Unassembled WGS sequence"/>
</dbReference>
<feature type="region of interest" description="Disordered" evidence="13">
    <location>
        <begin position="230"/>
        <end position="250"/>
    </location>
</feature>
<reference evidence="16" key="1">
    <citation type="submission" date="2018-07" db="EMBL/GenBank/DDBJ databases">
        <title>Annotation of Aphanomyces astaci genome assembly.</title>
        <authorList>
            <person name="Studholme D.J."/>
        </authorList>
    </citation>
    <scope>NUCLEOTIDE SEQUENCE [LARGE SCALE GENOMIC DNA]</scope>
    <source>
        <strain evidence="16">Pc</strain>
    </source>
</reference>
<keyword evidence="5" id="KW-0808">Transferase</keyword>
<feature type="transmembrane region" description="Helical" evidence="14">
    <location>
        <begin position="93"/>
        <end position="115"/>
    </location>
</feature>
<gene>
    <name evidence="16" type="ORF">B5M09_005816</name>
</gene>
<keyword evidence="11 14" id="KW-1133">Transmembrane helix</keyword>
<name>A0A3R7Y2E9_APHAT</name>
<protein>
    <recommendedName>
        <fullName evidence="4">RING-type E3 ubiquitin transferase</fullName>
        <ecNumber evidence="4">2.3.2.27</ecNumber>
    </recommendedName>
</protein>
<keyword evidence="9" id="KW-0833">Ubl conjugation pathway</keyword>
<evidence type="ECO:0000256" key="9">
    <source>
        <dbReference type="ARBA" id="ARBA00022786"/>
    </source>
</evidence>
<evidence type="ECO:0000256" key="4">
    <source>
        <dbReference type="ARBA" id="ARBA00012483"/>
    </source>
</evidence>
<feature type="compositionally biased region" description="Low complexity" evidence="13">
    <location>
        <begin position="340"/>
        <end position="355"/>
    </location>
</feature>
<organism evidence="16 17">
    <name type="scientific">Aphanomyces astaci</name>
    <name type="common">Crayfish plague agent</name>
    <dbReference type="NCBI Taxonomy" id="112090"/>
    <lineage>
        <taxon>Eukaryota</taxon>
        <taxon>Sar</taxon>
        <taxon>Stramenopiles</taxon>
        <taxon>Oomycota</taxon>
        <taxon>Saprolegniomycetes</taxon>
        <taxon>Saprolegniales</taxon>
        <taxon>Verrucalvaceae</taxon>
        <taxon>Aphanomyces</taxon>
    </lineage>
</organism>
<dbReference type="PANTHER" id="PTHR13145">
    <property type="entry name" value="SSM4 PROTEIN"/>
    <property type="match status" value="1"/>
</dbReference>
<dbReference type="PROSITE" id="PS51292">
    <property type="entry name" value="ZF_RING_CH"/>
    <property type="match status" value="1"/>
</dbReference>
<feature type="transmembrane region" description="Helical" evidence="14">
    <location>
        <begin position="429"/>
        <end position="453"/>
    </location>
</feature>
<feature type="compositionally biased region" description="Basic and acidic residues" evidence="13">
    <location>
        <begin position="321"/>
        <end position="332"/>
    </location>
</feature>
<keyword evidence="10" id="KW-0862">Zinc</keyword>
<dbReference type="GO" id="GO:0005789">
    <property type="term" value="C:endoplasmic reticulum membrane"/>
    <property type="evidence" value="ECO:0007669"/>
    <property type="project" value="TreeGrafter"/>
</dbReference>
<feature type="domain" description="RING-CH-type" evidence="15">
    <location>
        <begin position="1"/>
        <end position="57"/>
    </location>
</feature>
<evidence type="ECO:0000256" key="3">
    <source>
        <dbReference type="ARBA" id="ARBA00004906"/>
    </source>
</evidence>
<comment type="pathway">
    <text evidence="3">Protein modification; protein ubiquitination.</text>
</comment>
<keyword evidence="12 14" id="KW-0472">Membrane</keyword>
<evidence type="ECO:0000256" key="1">
    <source>
        <dbReference type="ARBA" id="ARBA00000900"/>
    </source>
</evidence>
<dbReference type="InterPro" id="IPR013083">
    <property type="entry name" value="Znf_RING/FYVE/PHD"/>
</dbReference>
<keyword evidence="6 14" id="KW-0812">Transmembrane</keyword>
<comment type="catalytic activity">
    <reaction evidence="1">
        <text>S-ubiquitinyl-[E2 ubiquitin-conjugating enzyme]-L-cysteine + [acceptor protein]-L-lysine = [E2 ubiquitin-conjugating enzyme]-L-cysteine + N(6)-ubiquitinyl-[acceptor protein]-L-lysine.</text>
        <dbReference type="EC" id="2.3.2.27"/>
    </reaction>
</comment>